<comment type="caution">
    <text evidence="1">The sequence shown here is derived from an EMBL/GenBank/DDBJ whole genome shotgun (WGS) entry which is preliminary data.</text>
</comment>
<dbReference type="EMBL" id="AMWG01000117">
    <property type="protein sequence ID" value="ELP31938.1"/>
    <property type="molecule type" value="Genomic_DNA"/>
</dbReference>
<dbReference type="AlphaFoldDB" id="L7CD58"/>
<gene>
    <name evidence="1" type="ORF">RBSWK_04093</name>
</gene>
<sequence>MAYCGCPTPPDIDEKQPRCLLSNLSVTPGDFSRSNFRSNCPFRT</sequence>
<reference evidence="1 2" key="1">
    <citation type="journal article" date="2013" name="Mar. Genomics">
        <title>Expression of sulfatases in Rhodopirellula baltica and the diversity of sulfatases in the genus Rhodopirellula.</title>
        <authorList>
            <person name="Wegner C.E."/>
            <person name="Richter-Heitmann T."/>
            <person name="Klindworth A."/>
            <person name="Klockow C."/>
            <person name="Richter M."/>
            <person name="Achstetter T."/>
            <person name="Glockner F.O."/>
            <person name="Harder J."/>
        </authorList>
    </citation>
    <scope>NUCLEOTIDE SEQUENCE [LARGE SCALE GENOMIC DNA]</scope>
    <source>
        <strain evidence="1 2">SWK14</strain>
    </source>
</reference>
<proteinExistence type="predicted"/>
<organism evidence="1 2">
    <name type="scientific">Rhodopirellula baltica SWK14</name>
    <dbReference type="NCBI Taxonomy" id="993516"/>
    <lineage>
        <taxon>Bacteria</taxon>
        <taxon>Pseudomonadati</taxon>
        <taxon>Planctomycetota</taxon>
        <taxon>Planctomycetia</taxon>
        <taxon>Pirellulales</taxon>
        <taxon>Pirellulaceae</taxon>
        <taxon>Rhodopirellula</taxon>
    </lineage>
</organism>
<name>L7CD58_RHOBT</name>
<dbReference type="Proteomes" id="UP000010959">
    <property type="component" value="Unassembled WGS sequence"/>
</dbReference>
<protein>
    <submittedName>
        <fullName evidence="1">Uncharacterized protein</fullName>
    </submittedName>
</protein>
<evidence type="ECO:0000313" key="1">
    <source>
        <dbReference type="EMBL" id="ELP31938.1"/>
    </source>
</evidence>
<evidence type="ECO:0000313" key="2">
    <source>
        <dbReference type="Proteomes" id="UP000010959"/>
    </source>
</evidence>
<dbReference type="PATRIC" id="fig|993516.3.peg.4380"/>
<accession>L7CD58</accession>